<gene>
    <name evidence="1" type="ORF">EDS130_LOCUS14976</name>
</gene>
<name>A0A814GZN3_ADIRI</name>
<organism evidence="1 2">
    <name type="scientific">Adineta ricciae</name>
    <name type="common">Rotifer</name>
    <dbReference type="NCBI Taxonomy" id="249248"/>
    <lineage>
        <taxon>Eukaryota</taxon>
        <taxon>Metazoa</taxon>
        <taxon>Spiralia</taxon>
        <taxon>Gnathifera</taxon>
        <taxon>Rotifera</taxon>
        <taxon>Eurotatoria</taxon>
        <taxon>Bdelloidea</taxon>
        <taxon>Adinetida</taxon>
        <taxon>Adinetidae</taxon>
        <taxon>Adineta</taxon>
    </lineage>
</organism>
<accession>A0A814GZN3</accession>
<sequence>MANKTSVKSFLYNLFLMISTTFVLFVAILPSVSSSPTPSSIPHQSINTMNENSEAFMYDSLASASSSPSASVQEQKISAPSSSVWFGQPRTHANQFLMSRVNDVIVPKWFTQFSQDADDDDDDYGSSDVSFNKRSSFYNAGGHQTLKKRKQLNKPPMEVMNEIVNSIYLKR</sequence>
<dbReference type="Proteomes" id="UP000663852">
    <property type="component" value="Unassembled WGS sequence"/>
</dbReference>
<dbReference type="EMBL" id="CAJNOJ010000062">
    <property type="protein sequence ID" value="CAF1002897.1"/>
    <property type="molecule type" value="Genomic_DNA"/>
</dbReference>
<dbReference type="OrthoDB" id="10042606at2759"/>
<comment type="caution">
    <text evidence="1">The sequence shown here is derived from an EMBL/GenBank/DDBJ whole genome shotgun (WGS) entry which is preliminary data.</text>
</comment>
<proteinExistence type="predicted"/>
<reference evidence="1" key="1">
    <citation type="submission" date="2021-02" db="EMBL/GenBank/DDBJ databases">
        <authorList>
            <person name="Nowell W R."/>
        </authorList>
    </citation>
    <scope>NUCLEOTIDE SEQUENCE</scope>
</reference>
<evidence type="ECO:0000313" key="1">
    <source>
        <dbReference type="EMBL" id="CAF1002897.1"/>
    </source>
</evidence>
<protein>
    <submittedName>
        <fullName evidence="1">Uncharacterized protein</fullName>
    </submittedName>
</protein>
<evidence type="ECO:0000313" key="2">
    <source>
        <dbReference type="Proteomes" id="UP000663852"/>
    </source>
</evidence>
<dbReference type="AlphaFoldDB" id="A0A814GZN3"/>